<reference evidence="2" key="3">
    <citation type="submission" date="2025-09" db="UniProtKB">
        <authorList>
            <consortium name="Ensembl"/>
        </authorList>
    </citation>
    <scope>IDENTIFICATION</scope>
</reference>
<dbReference type="Gene3D" id="1.10.533.10">
    <property type="entry name" value="Death Domain, Fas"/>
    <property type="match status" value="1"/>
</dbReference>
<dbReference type="Pfam" id="PF00619">
    <property type="entry name" value="CARD"/>
    <property type="match status" value="1"/>
</dbReference>
<dbReference type="GO" id="GO:0042981">
    <property type="term" value="P:regulation of apoptotic process"/>
    <property type="evidence" value="ECO:0007669"/>
    <property type="project" value="InterPro"/>
</dbReference>
<dbReference type="PROSITE" id="PS50209">
    <property type="entry name" value="CARD"/>
    <property type="match status" value="1"/>
</dbReference>
<dbReference type="InterPro" id="IPR001315">
    <property type="entry name" value="CARD"/>
</dbReference>
<evidence type="ECO:0000313" key="2">
    <source>
        <dbReference type="Ensembl" id="ENSMMDP00005004033.1"/>
    </source>
</evidence>
<keyword evidence="3" id="KW-1185">Reference proteome</keyword>
<protein>
    <recommendedName>
        <fullName evidence="1">CARD domain-containing protein</fullName>
    </recommendedName>
</protein>
<dbReference type="InterPro" id="IPR011029">
    <property type="entry name" value="DEATH-like_dom_sf"/>
</dbReference>
<reference evidence="2" key="2">
    <citation type="submission" date="2025-08" db="UniProtKB">
        <authorList>
            <consortium name="Ensembl"/>
        </authorList>
    </citation>
    <scope>IDENTIFICATION</scope>
</reference>
<dbReference type="SUPFAM" id="SSF47986">
    <property type="entry name" value="DEATH domain"/>
    <property type="match status" value="1"/>
</dbReference>
<dbReference type="Proteomes" id="UP000472263">
    <property type="component" value="Chromosome 8"/>
</dbReference>
<dbReference type="Ensembl" id="ENSMMDT00005004145.1">
    <property type="protein sequence ID" value="ENSMMDP00005004033.1"/>
    <property type="gene ID" value="ENSMMDG00005002237.1"/>
</dbReference>
<proteinExistence type="predicted"/>
<reference evidence="2" key="1">
    <citation type="submission" date="2019-06" db="EMBL/GenBank/DDBJ databases">
        <authorList>
            <consortium name="Wellcome Sanger Institute Data Sharing"/>
        </authorList>
    </citation>
    <scope>NUCLEOTIDE SEQUENCE [LARGE SCALE GENOMIC DNA]</scope>
</reference>
<sequence>NVINHREEDAVKDITLKSDKATELIDMVINKGPDASSHMITILCEEDRFLSAHLKLQDLL</sequence>
<evidence type="ECO:0000259" key="1">
    <source>
        <dbReference type="PROSITE" id="PS50209"/>
    </source>
</evidence>
<dbReference type="GeneTree" id="ENSGT00940000175362"/>
<dbReference type="InParanoid" id="A0A667WR16"/>
<organism evidence="2 3">
    <name type="scientific">Myripristis murdjan</name>
    <name type="common">pinecone soldierfish</name>
    <dbReference type="NCBI Taxonomy" id="586833"/>
    <lineage>
        <taxon>Eukaryota</taxon>
        <taxon>Metazoa</taxon>
        <taxon>Chordata</taxon>
        <taxon>Craniata</taxon>
        <taxon>Vertebrata</taxon>
        <taxon>Euteleostomi</taxon>
        <taxon>Actinopterygii</taxon>
        <taxon>Neopterygii</taxon>
        <taxon>Teleostei</taxon>
        <taxon>Neoteleostei</taxon>
        <taxon>Acanthomorphata</taxon>
        <taxon>Holocentriformes</taxon>
        <taxon>Holocentridae</taxon>
        <taxon>Myripristis</taxon>
    </lineage>
</organism>
<dbReference type="AlphaFoldDB" id="A0A667WR16"/>
<evidence type="ECO:0000313" key="3">
    <source>
        <dbReference type="Proteomes" id="UP000472263"/>
    </source>
</evidence>
<name>A0A667WR16_9TELE</name>
<accession>A0A667WR16</accession>
<feature type="domain" description="CARD" evidence="1">
    <location>
        <begin position="1"/>
        <end position="58"/>
    </location>
</feature>